<dbReference type="GO" id="GO:0003676">
    <property type="term" value="F:nucleic acid binding"/>
    <property type="evidence" value="ECO:0007669"/>
    <property type="project" value="InterPro"/>
</dbReference>
<dbReference type="Gene3D" id="3.30.420.10">
    <property type="entry name" value="Ribonuclease H-like superfamily/Ribonuclease H"/>
    <property type="match status" value="1"/>
</dbReference>
<evidence type="ECO:0000259" key="1">
    <source>
        <dbReference type="SMART" id="SM00479"/>
    </source>
</evidence>
<dbReference type="Pfam" id="PF00929">
    <property type="entry name" value="RNase_T"/>
    <property type="match status" value="1"/>
</dbReference>
<evidence type="ECO:0000313" key="3">
    <source>
        <dbReference type="Proteomes" id="UP000254537"/>
    </source>
</evidence>
<dbReference type="OrthoDB" id="5497329at2"/>
<keyword evidence="2" id="KW-0378">Hydrolase</keyword>
<accession>A0A345Y9Y9</accession>
<protein>
    <submittedName>
        <fullName evidence="2">3'-5' exonuclease</fullName>
    </submittedName>
</protein>
<dbReference type="AlphaFoldDB" id="A0A345Y9Y9"/>
<keyword evidence="2" id="KW-0540">Nuclease</keyword>
<dbReference type="InterPro" id="IPR036397">
    <property type="entry name" value="RNaseH_sf"/>
</dbReference>
<organism evidence="2 3">
    <name type="scientific">Crenobacter cavernae</name>
    <dbReference type="NCBI Taxonomy" id="2290923"/>
    <lineage>
        <taxon>Bacteria</taxon>
        <taxon>Pseudomonadati</taxon>
        <taxon>Pseudomonadota</taxon>
        <taxon>Betaproteobacteria</taxon>
        <taxon>Neisseriales</taxon>
        <taxon>Neisseriaceae</taxon>
        <taxon>Crenobacter</taxon>
    </lineage>
</organism>
<proteinExistence type="predicted"/>
<dbReference type="EMBL" id="CP031337">
    <property type="protein sequence ID" value="AXK40741.1"/>
    <property type="molecule type" value="Genomic_DNA"/>
</dbReference>
<dbReference type="CDD" id="cd06127">
    <property type="entry name" value="DEDDh"/>
    <property type="match status" value="1"/>
</dbReference>
<dbReference type="Proteomes" id="UP000254537">
    <property type="component" value="Chromosome"/>
</dbReference>
<feature type="domain" description="Exonuclease" evidence="1">
    <location>
        <begin position="29"/>
        <end position="203"/>
    </location>
</feature>
<sequence length="203" mass="22319">MLAAIRRRWLRKKLSDPRYAFLFDEVAGELVSLDCETTSLDADRAELLSIAAVKIVGHRVLTSSAFSTLVRPERRPPKADSVKIHGLRPRDVEHGVAPAKALAALLDFVGGRPLVGYYLEYDLAVLGRYLRPLIGIGLPNRAIEISARYYDYKTRQHPGAHVDLSWAPLLADLKVPALARHDALNDAITAALAYQALAARGFG</sequence>
<keyword evidence="2" id="KW-0269">Exonuclease</keyword>
<dbReference type="KEGG" id="ccah:DWG20_15675"/>
<dbReference type="PANTHER" id="PTHR30231">
    <property type="entry name" value="DNA POLYMERASE III SUBUNIT EPSILON"/>
    <property type="match status" value="1"/>
</dbReference>
<dbReference type="SMART" id="SM00479">
    <property type="entry name" value="EXOIII"/>
    <property type="match status" value="1"/>
</dbReference>
<reference evidence="2 3" key="1">
    <citation type="submission" date="2018-07" db="EMBL/GenBank/DDBJ databases">
        <title>Crenobacter cavernae sp. nov., isolated from a karst cave.</title>
        <authorList>
            <person name="Zhu H."/>
        </authorList>
    </citation>
    <scope>NUCLEOTIDE SEQUENCE [LARGE SCALE GENOMIC DNA]</scope>
    <source>
        <strain evidence="2 3">K1W11S-77</strain>
    </source>
</reference>
<evidence type="ECO:0000313" key="2">
    <source>
        <dbReference type="EMBL" id="AXK40741.1"/>
    </source>
</evidence>
<dbReference type="RefSeq" id="WP_115434668.1">
    <property type="nucleotide sequence ID" value="NZ_CP031337.1"/>
</dbReference>
<name>A0A345Y9Y9_9NEIS</name>
<dbReference type="SUPFAM" id="SSF53098">
    <property type="entry name" value="Ribonuclease H-like"/>
    <property type="match status" value="1"/>
</dbReference>
<dbReference type="InterPro" id="IPR013520">
    <property type="entry name" value="Ribonucl_H"/>
</dbReference>
<dbReference type="GO" id="GO:0006259">
    <property type="term" value="P:DNA metabolic process"/>
    <property type="evidence" value="ECO:0007669"/>
    <property type="project" value="UniProtKB-ARBA"/>
</dbReference>
<dbReference type="GO" id="GO:0008408">
    <property type="term" value="F:3'-5' exonuclease activity"/>
    <property type="evidence" value="ECO:0007669"/>
    <property type="project" value="TreeGrafter"/>
</dbReference>
<gene>
    <name evidence="2" type="ORF">DWG20_15675</name>
</gene>
<dbReference type="PANTHER" id="PTHR30231:SF7">
    <property type="entry name" value="BLR4117 PROTEIN"/>
    <property type="match status" value="1"/>
</dbReference>
<dbReference type="GO" id="GO:0005829">
    <property type="term" value="C:cytosol"/>
    <property type="evidence" value="ECO:0007669"/>
    <property type="project" value="TreeGrafter"/>
</dbReference>
<dbReference type="InterPro" id="IPR012337">
    <property type="entry name" value="RNaseH-like_sf"/>
</dbReference>
<dbReference type="NCBIfam" id="NF006601">
    <property type="entry name" value="PRK09145.1"/>
    <property type="match status" value="1"/>
</dbReference>